<dbReference type="EMBL" id="BMAO01030943">
    <property type="protein sequence ID" value="GFQ71349.1"/>
    <property type="molecule type" value="Genomic_DNA"/>
</dbReference>
<reference evidence="1" key="1">
    <citation type="submission" date="2020-07" db="EMBL/GenBank/DDBJ databases">
        <title>Multicomponent nature underlies the extraordinary mechanical properties of spider dragline silk.</title>
        <authorList>
            <person name="Kono N."/>
            <person name="Nakamura H."/>
            <person name="Mori M."/>
            <person name="Yoshida Y."/>
            <person name="Ohtoshi R."/>
            <person name="Malay A.D."/>
            <person name="Moran D.A.P."/>
            <person name="Tomita M."/>
            <person name="Numata K."/>
            <person name="Arakawa K."/>
        </authorList>
    </citation>
    <scope>NUCLEOTIDE SEQUENCE</scope>
</reference>
<evidence type="ECO:0000313" key="2">
    <source>
        <dbReference type="Proteomes" id="UP000887116"/>
    </source>
</evidence>
<comment type="caution">
    <text evidence="1">The sequence shown here is derived from an EMBL/GenBank/DDBJ whole genome shotgun (WGS) entry which is preliminary data.</text>
</comment>
<name>A0A8X6GPT3_TRICU</name>
<dbReference type="AlphaFoldDB" id="A0A8X6GPT3"/>
<sequence>MSISNELCLHPFQKRKSILKSQVGSGNCFPAIHRCRKAKKTIEEKVAQKEIDVIEGVSKVHNPPSSNISPSCNRDIIISSSISSSIFGRQRRTHQY</sequence>
<gene>
    <name evidence="1" type="ORF">TNCT_58971</name>
</gene>
<proteinExistence type="predicted"/>
<protein>
    <submittedName>
        <fullName evidence="1">Uncharacterized protein</fullName>
    </submittedName>
</protein>
<dbReference type="Proteomes" id="UP000887116">
    <property type="component" value="Unassembled WGS sequence"/>
</dbReference>
<evidence type="ECO:0000313" key="1">
    <source>
        <dbReference type="EMBL" id="GFQ71349.1"/>
    </source>
</evidence>
<organism evidence="1 2">
    <name type="scientific">Trichonephila clavata</name>
    <name type="common">Joro spider</name>
    <name type="synonym">Nephila clavata</name>
    <dbReference type="NCBI Taxonomy" id="2740835"/>
    <lineage>
        <taxon>Eukaryota</taxon>
        <taxon>Metazoa</taxon>
        <taxon>Ecdysozoa</taxon>
        <taxon>Arthropoda</taxon>
        <taxon>Chelicerata</taxon>
        <taxon>Arachnida</taxon>
        <taxon>Araneae</taxon>
        <taxon>Araneomorphae</taxon>
        <taxon>Entelegynae</taxon>
        <taxon>Araneoidea</taxon>
        <taxon>Nephilidae</taxon>
        <taxon>Trichonephila</taxon>
    </lineage>
</organism>
<keyword evidence="2" id="KW-1185">Reference proteome</keyword>
<accession>A0A8X6GPT3</accession>